<sequence>MGTLLSILGSLGIVSSNASAPLVSTTAATSTSTATIGFWDYLVGIKNILTSPNLLNEAYALYNVALGELGTLFKLLRTFEWSNLFNEISSLGMTTKNLLVLAKNIAQRINQLIPDAFLPLENLTGSALAELEWIAGGATEAAVEGGILAGSLGTAVETLGISLLIGAVIYGGYYTYTHWDDVKHFANKISDFGKSVAKSVTNYFSSWWS</sequence>
<comment type="caution">
    <text evidence="2">The sequence shown here is derived from an EMBL/GenBank/DDBJ whole genome shotgun (WGS) entry which is preliminary data.</text>
</comment>
<accession>A0AAI9T2N0</accession>
<dbReference type="RefSeq" id="WP_004028673.1">
    <property type="nucleotide sequence ID" value="NZ_AGBZ02000004.1"/>
</dbReference>
<proteinExistence type="predicted"/>
<keyword evidence="1" id="KW-0732">Signal</keyword>
<evidence type="ECO:0000256" key="1">
    <source>
        <dbReference type="SAM" id="SignalP"/>
    </source>
</evidence>
<gene>
    <name evidence="2" type="ORF">SPM_006160</name>
</gene>
<protein>
    <submittedName>
        <fullName evidence="2">Membrane protein</fullName>
    </submittedName>
</protein>
<organism evidence="2 3">
    <name type="scientific">Spiroplasma melliferum KC3</name>
    <dbReference type="NCBI Taxonomy" id="570509"/>
    <lineage>
        <taxon>Bacteria</taxon>
        <taxon>Bacillati</taxon>
        <taxon>Mycoplasmatota</taxon>
        <taxon>Mollicutes</taxon>
        <taxon>Entomoplasmatales</taxon>
        <taxon>Spiroplasmataceae</taxon>
        <taxon>Spiroplasma</taxon>
    </lineage>
</organism>
<name>A0AAI9T2N0_SPIME</name>
<dbReference type="Proteomes" id="UP000004057">
    <property type="component" value="Unassembled WGS sequence"/>
</dbReference>
<reference evidence="2 3" key="1">
    <citation type="journal article" date="2012" name="J. Proteome Res.">
        <title>Application of Spiroplasma melliferum proteogenomic profiling for the discovery of virulence factors and pathogenicity mechanisms in host-associated spiroplasmas.</title>
        <authorList>
            <person name="Alexeev D."/>
            <person name="Kostrjukova E."/>
            <person name="Aliper A."/>
            <person name="Popenko A."/>
            <person name="Bazaleev N."/>
            <person name="Tyakht A."/>
            <person name="Selezneva O."/>
            <person name="Akopian T."/>
            <person name="Prichodko E."/>
            <person name="Kondratov I."/>
            <person name="Chukin M."/>
            <person name="Demina I."/>
            <person name="Galyamina M."/>
            <person name="Kamashev D."/>
            <person name="Vanyushkina A."/>
            <person name="Ladygina V."/>
            <person name="Levitskii S."/>
            <person name="Lazarev V."/>
            <person name="Govorun V."/>
        </authorList>
    </citation>
    <scope>NUCLEOTIDE SEQUENCE [LARGE SCALE GENOMIC DNA]</scope>
    <source>
        <strain evidence="2 3">KC3</strain>
    </source>
</reference>
<dbReference type="EMBL" id="AGBZ02000004">
    <property type="protein sequence ID" value="KAI92292.1"/>
    <property type="molecule type" value="Genomic_DNA"/>
</dbReference>
<evidence type="ECO:0000313" key="2">
    <source>
        <dbReference type="EMBL" id="KAI92292.1"/>
    </source>
</evidence>
<evidence type="ECO:0000313" key="3">
    <source>
        <dbReference type="Proteomes" id="UP000004057"/>
    </source>
</evidence>
<feature type="chain" id="PRO_5042520134" evidence="1">
    <location>
        <begin position="21"/>
        <end position="209"/>
    </location>
</feature>
<dbReference type="AlphaFoldDB" id="A0AAI9T2N0"/>
<feature type="signal peptide" evidence="1">
    <location>
        <begin position="1"/>
        <end position="20"/>
    </location>
</feature>